<dbReference type="PRINTS" id="PR00464">
    <property type="entry name" value="EP450II"/>
</dbReference>
<organism evidence="10 11">
    <name type="scientific">Penicillium canariense</name>
    <dbReference type="NCBI Taxonomy" id="189055"/>
    <lineage>
        <taxon>Eukaryota</taxon>
        <taxon>Fungi</taxon>
        <taxon>Dikarya</taxon>
        <taxon>Ascomycota</taxon>
        <taxon>Pezizomycotina</taxon>
        <taxon>Eurotiomycetes</taxon>
        <taxon>Eurotiomycetidae</taxon>
        <taxon>Eurotiales</taxon>
        <taxon>Aspergillaceae</taxon>
        <taxon>Penicillium</taxon>
    </lineage>
</organism>
<evidence type="ECO:0000256" key="7">
    <source>
        <dbReference type="ARBA" id="ARBA00023033"/>
    </source>
</evidence>
<evidence type="ECO:0000256" key="2">
    <source>
        <dbReference type="ARBA" id="ARBA00010617"/>
    </source>
</evidence>
<evidence type="ECO:0000256" key="1">
    <source>
        <dbReference type="ARBA" id="ARBA00001971"/>
    </source>
</evidence>
<dbReference type="InterPro" id="IPR036396">
    <property type="entry name" value="Cyt_P450_sf"/>
</dbReference>
<gene>
    <name evidence="10" type="ORF">N7482_002924</name>
</gene>
<accession>A0A9W9LVK6</accession>
<dbReference type="Pfam" id="PF00067">
    <property type="entry name" value="p450"/>
    <property type="match status" value="1"/>
</dbReference>
<reference evidence="10" key="1">
    <citation type="submission" date="2022-11" db="EMBL/GenBank/DDBJ databases">
        <authorList>
            <person name="Petersen C."/>
        </authorList>
    </citation>
    <scope>NUCLEOTIDE SEQUENCE</scope>
    <source>
        <strain evidence="10">IBT 26290</strain>
    </source>
</reference>
<dbReference type="InterPro" id="IPR017972">
    <property type="entry name" value="Cyt_P450_CS"/>
</dbReference>
<name>A0A9W9LVK6_9EURO</name>
<evidence type="ECO:0000313" key="11">
    <source>
        <dbReference type="Proteomes" id="UP001149163"/>
    </source>
</evidence>
<evidence type="ECO:0000256" key="8">
    <source>
        <dbReference type="PIRSR" id="PIRSR602402-1"/>
    </source>
</evidence>
<dbReference type="GeneID" id="81424225"/>
<dbReference type="OrthoDB" id="1470350at2759"/>
<reference evidence="10" key="2">
    <citation type="journal article" date="2023" name="IMA Fungus">
        <title>Comparative genomic study of the Penicillium genus elucidates a diverse pangenome and 15 lateral gene transfer events.</title>
        <authorList>
            <person name="Petersen C."/>
            <person name="Sorensen T."/>
            <person name="Nielsen M.R."/>
            <person name="Sondergaard T.E."/>
            <person name="Sorensen J.L."/>
            <person name="Fitzpatrick D.A."/>
            <person name="Frisvad J.C."/>
            <person name="Nielsen K.L."/>
        </authorList>
    </citation>
    <scope>NUCLEOTIDE SEQUENCE</scope>
    <source>
        <strain evidence="10">IBT 26290</strain>
    </source>
</reference>
<dbReference type="PRINTS" id="PR01239">
    <property type="entry name" value="EP450IICYP52"/>
</dbReference>
<evidence type="ECO:0000313" key="10">
    <source>
        <dbReference type="EMBL" id="KAJ5177047.1"/>
    </source>
</evidence>
<dbReference type="PRINTS" id="PR00385">
    <property type="entry name" value="P450"/>
</dbReference>
<dbReference type="GO" id="GO:0020037">
    <property type="term" value="F:heme binding"/>
    <property type="evidence" value="ECO:0007669"/>
    <property type="project" value="InterPro"/>
</dbReference>
<evidence type="ECO:0000256" key="9">
    <source>
        <dbReference type="RuleBase" id="RU000461"/>
    </source>
</evidence>
<proteinExistence type="inferred from homology"/>
<sequence>MSVLNAYLNPLTYLNTSIGTTKLDNLLMQSWLFPALVALAIAGRLLLSIYSTWHHAQKASRIGCGEVPLYSSQDPFGISTLLETLDAAREKLLPQLAERRMTFLSRKHDRYVSTFRMCQAGRENMFTADPKNIQAMLATQFKDFGLGDMRRNVANPVVGHGIFTTDGESWSRSRSLLRPQFTRDQIGNLDREERHVHNALCAIPMLSDGWSSAVNIQAIFFRLTLDSATEFLFGKSCDSQVAAMQQEAGPAPDDTFLYGFDRCMWYLAERIRFDRLYWVIYNQEFRKCIDIVHAFVDQYVHSALKQVQQQEEQPQGIKKVPSQYIFLNALTGTTKDPVRLRDESLNVLLAGRDTTASLLSWTILLLARHPHIFSRLRSDILEQFGTYELPRNMDFASLKSCQYLQHFLNEVLRLYPVVPLNRRCATKDTTLPRGGGKDGTSPIYIRKGRTVMYSTYVLHRRKDIWGEDAEIFNPDRWVGRKVTWEYIPFNGGPRTCIGQQFALMRSSYVLVRLLQRYDKIEDVQSEREIRYSVSLTSCPADPVTVRFHQAEVEG</sequence>
<keyword evidence="7 9" id="KW-0503">Monooxygenase</keyword>
<comment type="cofactor">
    <cofactor evidence="1 8">
        <name>heme</name>
        <dbReference type="ChEBI" id="CHEBI:30413"/>
    </cofactor>
</comment>
<evidence type="ECO:0000256" key="5">
    <source>
        <dbReference type="ARBA" id="ARBA00023002"/>
    </source>
</evidence>
<dbReference type="GO" id="GO:0005506">
    <property type="term" value="F:iron ion binding"/>
    <property type="evidence" value="ECO:0007669"/>
    <property type="project" value="InterPro"/>
</dbReference>
<dbReference type="RefSeq" id="XP_056548655.1">
    <property type="nucleotide sequence ID" value="XM_056685049.1"/>
</dbReference>
<dbReference type="CDD" id="cd11063">
    <property type="entry name" value="CYP52"/>
    <property type="match status" value="1"/>
</dbReference>
<dbReference type="InterPro" id="IPR002402">
    <property type="entry name" value="Cyt_P450_E_grp-II"/>
</dbReference>
<evidence type="ECO:0008006" key="12">
    <source>
        <dbReference type="Google" id="ProtNLM"/>
    </source>
</evidence>
<comment type="caution">
    <text evidence="10">The sequence shown here is derived from an EMBL/GenBank/DDBJ whole genome shotgun (WGS) entry which is preliminary data.</text>
</comment>
<dbReference type="PANTHER" id="PTHR24287:SF1">
    <property type="entry name" value="P450, PUTATIVE (EUROFUNG)-RELATED"/>
    <property type="match status" value="1"/>
</dbReference>
<protein>
    <recommendedName>
        <fullName evidence="12">Cytochrome P450</fullName>
    </recommendedName>
</protein>
<dbReference type="SUPFAM" id="SSF48264">
    <property type="entry name" value="Cytochrome P450"/>
    <property type="match status" value="1"/>
</dbReference>
<keyword evidence="6 8" id="KW-0408">Iron</keyword>
<dbReference type="InterPro" id="IPR047146">
    <property type="entry name" value="Cyt_P450_E_CYP52_fungi"/>
</dbReference>
<keyword evidence="11" id="KW-1185">Reference proteome</keyword>
<evidence type="ECO:0000256" key="4">
    <source>
        <dbReference type="ARBA" id="ARBA00022723"/>
    </source>
</evidence>
<evidence type="ECO:0000256" key="3">
    <source>
        <dbReference type="ARBA" id="ARBA00022617"/>
    </source>
</evidence>
<dbReference type="InterPro" id="IPR002974">
    <property type="entry name" value="Cyt_P450_E_CYP52_ascomycetes"/>
</dbReference>
<dbReference type="PROSITE" id="PS00086">
    <property type="entry name" value="CYTOCHROME_P450"/>
    <property type="match status" value="1"/>
</dbReference>
<keyword evidence="5 9" id="KW-0560">Oxidoreductase</keyword>
<dbReference type="GO" id="GO:0016712">
    <property type="term" value="F:oxidoreductase activity, acting on paired donors, with incorporation or reduction of molecular oxygen, reduced flavin or flavoprotein as one donor, and incorporation of one atom of oxygen"/>
    <property type="evidence" value="ECO:0007669"/>
    <property type="project" value="InterPro"/>
</dbReference>
<dbReference type="Gene3D" id="1.10.630.10">
    <property type="entry name" value="Cytochrome P450"/>
    <property type="match status" value="1"/>
</dbReference>
<dbReference type="PANTHER" id="PTHR24287">
    <property type="entry name" value="P450, PUTATIVE (EUROFUNG)-RELATED"/>
    <property type="match status" value="1"/>
</dbReference>
<feature type="binding site" description="axial binding residue" evidence="8">
    <location>
        <position position="496"/>
    </location>
    <ligand>
        <name>heme</name>
        <dbReference type="ChEBI" id="CHEBI:30413"/>
    </ligand>
    <ligandPart>
        <name>Fe</name>
        <dbReference type="ChEBI" id="CHEBI:18248"/>
    </ligandPart>
</feature>
<dbReference type="AlphaFoldDB" id="A0A9W9LVK6"/>
<dbReference type="InterPro" id="IPR001128">
    <property type="entry name" value="Cyt_P450"/>
</dbReference>
<keyword evidence="4 8" id="KW-0479">Metal-binding</keyword>
<dbReference type="EMBL" id="JAPQKN010000001">
    <property type="protein sequence ID" value="KAJ5177047.1"/>
    <property type="molecule type" value="Genomic_DNA"/>
</dbReference>
<evidence type="ECO:0000256" key="6">
    <source>
        <dbReference type="ARBA" id="ARBA00023004"/>
    </source>
</evidence>
<dbReference type="GO" id="GO:0043386">
    <property type="term" value="P:mycotoxin biosynthetic process"/>
    <property type="evidence" value="ECO:0007669"/>
    <property type="project" value="UniProtKB-ARBA"/>
</dbReference>
<dbReference type="Proteomes" id="UP001149163">
    <property type="component" value="Unassembled WGS sequence"/>
</dbReference>
<keyword evidence="3 8" id="KW-0349">Heme</keyword>
<comment type="similarity">
    <text evidence="2 9">Belongs to the cytochrome P450 family.</text>
</comment>